<dbReference type="KEGG" id="ssl:SS1G_06965"/>
<dbReference type="HOGENOM" id="CLU_2414618_0_0_1"/>
<evidence type="ECO:0000313" key="2">
    <source>
        <dbReference type="Proteomes" id="UP000001312"/>
    </source>
</evidence>
<reference evidence="2" key="1">
    <citation type="journal article" date="2011" name="PLoS Genet.">
        <title>Genomic analysis of the necrotrophic fungal pathogens Sclerotinia sclerotiorum and Botrytis cinerea.</title>
        <authorList>
            <person name="Amselem J."/>
            <person name="Cuomo C.A."/>
            <person name="van Kan J.A."/>
            <person name="Viaud M."/>
            <person name="Benito E.P."/>
            <person name="Couloux A."/>
            <person name="Coutinho P.M."/>
            <person name="de Vries R.P."/>
            <person name="Dyer P.S."/>
            <person name="Fillinger S."/>
            <person name="Fournier E."/>
            <person name="Gout L."/>
            <person name="Hahn M."/>
            <person name="Kohn L."/>
            <person name="Lapalu N."/>
            <person name="Plummer K.M."/>
            <person name="Pradier J.M."/>
            <person name="Quevillon E."/>
            <person name="Sharon A."/>
            <person name="Simon A."/>
            <person name="ten Have A."/>
            <person name="Tudzynski B."/>
            <person name="Tudzynski P."/>
            <person name="Wincker P."/>
            <person name="Andrew M."/>
            <person name="Anthouard V."/>
            <person name="Beever R.E."/>
            <person name="Beffa R."/>
            <person name="Benoit I."/>
            <person name="Bouzid O."/>
            <person name="Brault B."/>
            <person name="Chen Z."/>
            <person name="Choquer M."/>
            <person name="Collemare J."/>
            <person name="Cotton P."/>
            <person name="Danchin E.G."/>
            <person name="Da Silva C."/>
            <person name="Gautier A."/>
            <person name="Giraud C."/>
            <person name="Giraud T."/>
            <person name="Gonzalez C."/>
            <person name="Grossetete S."/>
            <person name="Guldener U."/>
            <person name="Henrissat B."/>
            <person name="Howlett B.J."/>
            <person name="Kodira C."/>
            <person name="Kretschmer M."/>
            <person name="Lappartient A."/>
            <person name="Leroch M."/>
            <person name="Levis C."/>
            <person name="Mauceli E."/>
            <person name="Neuveglise C."/>
            <person name="Oeser B."/>
            <person name="Pearson M."/>
            <person name="Poulain J."/>
            <person name="Poussereau N."/>
            <person name="Quesneville H."/>
            <person name="Rascle C."/>
            <person name="Schumacher J."/>
            <person name="Segurens B."/>
            <person name="Sexton A."/>
            <person name="Silva E."/>
            <person name="Sirven C."/>
            <person name="Soanes D.M."/>
            <person name="Talbot N.J."/>
            <person name="Templeton M."/>
            <person name="Yandava C."/>
            <person name="Yarden O."/>
            <person name="Zeng Q."/>
            <person name="Rollins J.A."/>
            <person name="Lebrun M.H."/>
            <person name="Dickman M."/>
        </authorList>
    </citation>
    <scope>NUCLEOTIDE SEQUENCE [LARGE SCALE GENOMIC DNA]</scope>
    <source>
        <strain evidence="2">ATCC 18683 / 1980 / Ss-1</strain>
    </source>
</reference>
<protein>
    <submittedName>
        <fullName evidence="1">Uncharacterized protein</fullName>
    </submittedName>
</protein>
<organism evidence="1 2">
    <name type="scientific">Sclerotinia sclerotiorum (strain ATCC 18683 / 1980 / Ss-1)</name>
    <name type="common">White mold</name>
    <name type="synonym">Whetzelinia sclerotiorum</name>
    <dbReference type="NCBI Taxonomy" id="665079"/>
    <lineage>
        <taxon>Eukaryota</taxon>
        <taxon>Fungi</taxon>
        <taxon>Dikarya</taxon>
        <taxon>Ascomycota</taxon>
        <taxon>Pezizomycotina</taxon>
        <taxon>Leotiomycetes</taxon>
        <taxon>Helotiales</taxon>
        <taxon>Sclerotiniaceae</taxon>
        <taxon>Sclerotinia</taxon>
    </lineage>
</organism>
<sequence>MSYHPRIISSRPIHIIANHRIASILAILNMINSGSQINSNKQGKKEYTSHLVSSISIKKLNLLIFQVNSSQMVKPSSHAIKENEVVGVMHSG</sequence>
<dbReference type="RefSeq" id="XP_001591519.1">
    <property type="nucleotide sequence ID" value="XM_001591469.1"/>
</dbReference>
<proteinExistence type="predicted"/>
<dbReference type="GeneID" id="5488206"/>
<gene>
    <name evidence="1" type="ORF">SS1G_06965</name>
</gene>
<keyword evidence="2" id="KW-1185">Reference proteome</keyword>
<dbReference type="AlphaFoldDB" id="A7ENR6"/>
<name>A7ENR6_SCLS1</name>
<evidence type="ECO:0000313" key="1">
    <source>
        <dbReference type="EMBL" id="EDO04482.1"/>
    </source>
</evidence>
<dbReference type="EMBL" id="CH476629">
    <property type="protein sequence ID" value="EDO04482.1"/>
    <property type="molecule type" value="Genomic_DNA"/>
</dbReference>
<dbReference type="InParanoid" id="A7ENR6"/>
<dbReference type="Proteomes" id="UP000001312">
    <property type="component" value="Unassembled WGS sequence"/>
</dbReference>
<accession>A7ENR6</accession>